<comment type="caution">
    <text evidence="4">The sequence shown here is derived from an EMBL/GenBank/DDBJ whole genome shotgun (WGS) entry which is preliminary data.</text>
</comment>
<evidence type="ECO:0000256" key="3">
    <source>
        <dbReference type="ARBA" id="ARBA00023002"/>
    </source>
</evidence>
<keyword evidence="3" id="KW-0560">Oxidoreductase</keyword>
<dbReference type="InterPro" id="IPR002347">
    <property type="entry name" value="SDR_fam"/>
</dbReference>
<dbReference type="SUPFAM" id="SSF51735">
    <property type="entry name" value="NAD(P)-binding Rossmann-fold domains"/>
    <property type="match status" value="1"/>
</dbReference>
<organism evidence="4">
    <name type="scientific">bioreactor metagenome</name>
    <dbReference type="NCBI Taxonomy" id="1076179"/>
    <lineage>
        <taxon>unclassified sequences</taxon>
        <taxon>metagenomes</taxon>
        <taxon>ecological metagenomes</taxon>
    </lineage>
</organism>
<sequence length="253" mass="27866">MKIAIITGASSGLGWTYAEELDRRGEVDEIWAVARRADRLEQLGQKLKTPVRPLALDLADRSAVDKISDLLKRENPLVTSLINAAGFGKFGRWDDLTAEETDGMLDVNVRALVHLTVAVLPYMSKGSRLLEVASCAAFQPLPDMNVYAATKAFVLNYTRALRWELRGKGIRVTAVCPGWIRTEFFKVASDTKNGGAISRFLLSTSPLTVVRWSLAANRANLAVTTCGVHTFIQRIGTKIAPAWLTIGCWKLLH</sequence>
<dbReference type="PANTHER" id="PTHR43391">
    <property type="entry name" value="RETINOL DEHYDROGENASE-RELATED"/>
    <property type="match status" value="1"/>
</dbReference>
<evidence type="ECO:0000313" key="4">
    <source>
        <dbReference type="EMBL" id="MPM06020.1"/>
    </source>
</evidence>
<keyword evidence="2" id="KW-0521">NADP</keyword>
<dbReference type="AlphaFoldDB" id="A0A644WQC2"/>
<protein>
    <recommendedName>
        <fullName evidence="5">SDR family NAD(P)-dependent oxidoreductase</fullName>
    </recommendedName>
</protein>
<evidence type="ECO:0000256" key="1">
    <source>
        <dbReference type="ARBA" id="ARBA00006484"/>
    </source>
</evidence>
<dbReference type="PRINTS" id="PR00081">
    <property type="entry name" value="GDHRDH"/>
</dbReference>
<gene>
    <name evidence="4" type="ORF">SDC9_52315</name>
</gene>
<evidence type="ECO:0008006" key="5">
    <source>
        <dbReference type="Google" id="ProtNLM"/>
    </source>
</evidence>
<name>A0A644WQC2_9ZZZZ</name>
<evidence type="ECO:0000256" key="2">
    <source>
        <dbReference type="ARBA" id="ARBA00022857"/>
    </source>
</evidence>
<proteinExistence type="inferred from homology"/>
<dbReference type="GO" id="GO:0016491">
    <property type="term" value="F:oxidoreductase activity"/>
    <property type="evidence" value="ECO:0007669"/>
    <property type="project" value="UniProtKB-KW"/>
</dbReference>
<reference evidence="4" key="1">
    <citation type="submission" date="2019-08" db="EMBL/GenBank/DDBJ databases">
        <authorList>
            <person name="Kucharzyk K."/>
            <person name="Murdoch R.W."/>
            <person name="Higgins S."/>
            <person name="Loffler F."/>
        </authorList>
    </citation>
    <scope>NUCLEOTIDE SEQUENCE</scope>
</reference>
<accession>A0A644WQC2</accession>
<dbReference type="InterPro" id="IPR036291">
    <property type="entry name" value="NAD(P)-bd_dom_sf"/>
</dbReference>
<dbReference type="EMBL" id="VSSQ01001188">
    <property type="protein sequence ID" value="MPM06020.1"/>
    <property type="molecule type" value="Genomic_DNA"/>
</dbReference>
<dbReference type="PROSITE" id="PS00061">
    <property type="entry name" value="ADH_SHORT"/>
    <property type="match status" value="1"/>
</dbReference>
<dbReference type="Pfam" id="PF00106">
    <property type="entry name" value="adh_short"/>
    <property type="match status" value="1"/>
</dbReference>
<comment type="similarity">
    <text evidence="1">Belongs to the short-chain dehydrogenases/reductases (SDR) family.</text>
</comment>
<dbReference type="PANTHER" id="PTHR43391:SF14">
    <property type="entry name" value="DEHYDROGENASE_REDUCTASE SDR FAMILY PROTEIN 7-LIKE"/>
    <property type="match status" value="1"/>
</dbReference>
<dbReference type="Gene3D" id="3.40.50.720">
    <property type="entry name" value="NAD(P)-binding Rossmann-like Domain"/>
    <property type="match status" value="1"/>
</dbReference>
<dbReference type="InterPro" id="IPR020904">
    <property type="entry name" value="Sc_DH/Rdtase_CS"/>
</dbReference>
<dbReference type="CDD" id="cd05233">
    <property type="entry name" value="SDR_c"/>
    <property type="match status" value="1"/>
</dbReference>